<evidence type="ECO:0008006" key="8">
    <source>
        <dbReference type="Google" id="ProtNLM"/>
    </source>
</evidence>
<reference evidence="6" key="1">
    <citation type="journal article" date="2019" name="bioRxiv">
        <title>The Genome of the Zebra Mussel, Dreissena polymorpha: A Resource for Invasive Species Research.</title>
        <authorList>
            <person name="McCartney M.A."/>
            <person name="Auch B."/>
            <person name="Kono T."/>
            <person name="Mallez S."/>
            <person name="Zhang Y."/>
            <person name="Obille A."/>
            <person name="Becker A."/>
            <person name="Abrahante J.E."/>
            <person name="Garbe J."/>
            <person name="Badalamenti J.P."/>
            <person name="Herman A."/>
            <person name="Mangelson H."/>
            <person name="Liachko I."/>
            <person name="Sullivan S."/>
            <person name="Sone E.D."/>
            <person name="Koren S."/>
            <person name="Silverstein K.A.T."/>
            <person name="Beckman K.B."/>
            <person name="Gohl D.M."/>
        </authorList>
    </citation>
    <scope>NUCLEOTIDE SEQUENCE</scope>
    <source>
        <strain evidence="6">Duluth1</strain>
        <tissue evidence="6">Whole animal</tissue>
    </source>
</reference>
<dbReference type="EMBL" id="JAIWYP010000006">
    <property type="protein sequence ID" value="KAH3812044.1"/>
    <property type="molecule type" value="Genomic_DNA"/>
</dbReference>
<name>A0A9D4JJ18_DREPO</name>
<sequence>MFLFSGSGKTTLLNTLTSRTDNEALESVGDIRVNGVAVGKGIRNISGYVTQDDLFMATMPVKEHLMFRVFKCFQ</sequence>
<dbReference type="Gene3D" id="3.40.50.300">
    <property type="entry name" value="P-loop containing nucleotide triphosphate hydrolases"/>
    <property type="match status" value="1"/>
</dbReference>
<comment type="caution">
    <text evidence="6">The sequence shown here is derived from an EMBL/GenBank/DDBJ whole genome shotgun (WGS) entry which is preliminary data.</text>
</comment>
<proteinExistence type="predicted"/>
<dbReference type="GO" id="GO:0042626">
    <property type="term" value="F:ATPase-coupled transmembrane transporter activity"/>
    <property type="evidence" value="ECO:0007669"/>
    <property type="project" value="TreeGrafter"/>
</dbReference>
<evidence type="ECO:0000256" key="1">
    <source>
        <dbReference type="ARBA" id="ARBA00004141"/>
    </source>
</evidence>
<keyword evidence="3" id="KW-0812">Transmembrane</keyword>
<evidence type="ECO:0000256" key="5">
    <source>
        <dbReference type="ARBA" id="ARBA00023136"/>
    </source>
</evidence>
<dbReference type="InterPro" id="IPR027417">
    <property type="entry name" value="P-loop_NTPase"/>
</dbReference>
<keyword evidence="5" id="KW-0472">Membrane</keyword>
<protein>
    <recommendedName>
        <fullName evidence="8">ABC transporter domain-containing protein</fullName>
    </recommendedName>
</protein>
<keyword evidence="2" id="KW-0813">Transport</keyword>
<evidence type="ECO:0000313" key="6">
    <source>
        <dbReference type="EMBL" id="KAH3812044.1"/>
    </source>
</evidence>
<keyword evidence="7" id="KW-1185">Reference proteome</keyword>
<dbReference type="GO" id="GO:0005886">
    <property type="term" value="C:plasma membrane"/>
    <property type="evidence" value="ECO:0007669"/>
    <property type="project" value="TreeGrafter"/>
</dbReference>
<reference evidence="6" key="2">
    <citation type="submission" date="2020-11" db="EMBL/GenBank/DDBJ databases">
        <authorList>
            <person name="McCartney M.A."/>
            <person name="Auch B."/>
            <person name="Kono T."/>
            <person name="Mallez S."/>
            <person name="Becker A."/>
            <person name="Gohl D.M."/>
            <person name="Silverstein K.A.T."/>
            <person name="Koren S."/>
            <person name="Bechman K.B."/>
            <person name="Herman A."/>
            <person name="Abrahante J.E."/>
            <person name="Garbe J."/>
        </authorList>
    </citation>
    <scope>NUCLEOTIDE SEQUENCE</scope>
    <source>
        <strain evidence="6">Duluth1</strain>
        <tissue evidence="6">Whole animal</tissue>
    </source>
</reference>
<dbReference type="AlphaFoldDB" id="A0A9D4JJ18"/>
<evidence type="ECO:0000256" key="2">
    <source>
        <dbReference type="ARBA" id="ARBA00022448"/>
    </source>
</evidence>
<evidence type="ECO:0000313" key="7">
    <source>
        <dbReference type="Proteomes" id="UP000828390"/>
    </source>
</evidence>
<dbReference type="Proteomes" id="UP000828390">
    <property type="component" value="Unassembled WGS sequence"/>
</dbReference>
<dbReference type="SUPFAM" id="SSF52540">
    <property type="entry name" value="P-loop containing nucleoside triphosphate hydrolases"/>
    <property type="match status" value="1"/>
</dbReference>
<dbReference type="PANTHER" id="PTHR48041">
    <property type="entry name" value="ABC TRANSPORTER G FAMILY MEMBER 28"/>
    <property type="match status" value="1"/>
</dbReference>
<gene>
    <name evidence="6" type="ORF">DPMN_140465</name>
</gene>
<dbReference type="InterPro" id="IPR050352">
    <property type="entry name" value="ABCG_transporters"/>
</dbReference>
<accession>A0A9D4JJ18</accession>
<dbReference type="PANTHER" id="PTHR48041:SF139">
    <property type="entry name" value="PROTEIN SCARLET"/>
    <property type="match status" value="1"/>
</dbReference>
<keyword evidence="4" id="KW-1133">Transmembrane helix</keyword>
<comment type="subcellular location">
    <subcellularLocation>
        <location evidence="1">Membrane</location>
        <topology evidence="1">Multi-pass membrane protein</topology>
    </subcellularLocation>
</comment>
<organism evidence="6 7">
    <name type="scientific">Dreissena polymorpha</name>
    <name type="common">Zebra mussel</name>
    <name type="synonym">Mytilus polymorpha</name>
    <dbReference type="NCBI Taxonomy" id="45954"/>
    <lineage>
        <taxon>Eukaryota</taxon>
        <taxon>Metazoa</taxon>
        <taxon>Spiralia</taxon>
        <taxon>Lophotrochozoa</taxon>
        <taxon>Mollusca</taxon>
        <taxon>Bivalvia</taxon>
        <taxon>Autobranchia</taxon>
        <taxon>Heteroconchia</taxon>
        <taxon>Euheterodonta</taxon>
        <taxon>Imparidentia</taxon>
        <taxon>Neoheterodontei</taxon>
        <taxon>Myida</taxon>
        <taxon>Dreissenoidea</taxon>
        <taxon>Dreissenidae</taxon>
        <taxon>Dreissena</taxon>
    </lineage>
</organism>
<evidence type="ECO:0000256" key="3">
    <source>
        <dbReference type="ARBA" id="ARBA00022692"/>
    </source>
</evidence>
<evidence type="ECO:0000256" key="4">
    <source>
        <dbReference type="ARBA" id="ARBA00022989"/>
    </source>
</evidence>